<dbReference type="Pfam" id="PF08011">
    <property type="entry name" value="PDDEXK_9"/>
    <property type="match status" value="1"/>
</dbReference>
<sequence length="594" mass="67791">MKFPYGIADFHALITEGYFYVDRTGHLAALEEAGKHLLFLRPRRFGKSLVLSMLENYYDVAKSDAFQRLFGHLAIGQAPTPRHNQYFVMWWDFSMVESHGNPDAIARALHDHINACVRSFISRYRTRLPQSIALNPDNGLVSFQSAVDAVAQTPHKLYLIIDEYDNFANEVMASQMKSQDRYAALVHGEGILKTVFKAIKGLSAGHGLDRVFITGVSPVVMSDISSGYNVAKDISLRREYQDLCGFYESEVAGALTEIRTECELTENDAAEALSMMRTFYNGYRFGYGSGNNHQPLLYNPTLALYFLDEYRRDCAYPQKILDSNLAMDRNRIEYIARLPHGNELISKSLDPADPPLIGQLADRFGVEDMLKATKDQPFLASLMYYLGILTITDRDAMGRLILGIPNLVIRSLYVERIRDATLPEYEDREDSRHAAEHFYTCGDIEPLCDFIETRYWKVFDNRDYRWANELTVKTAFLVVLFSDTFYIMDSETAIDKGYADLSMIVRPDMRQFALLDHLMEFKYLSLSDVKLTAEDLRAMDRAAIRALPQVREKLDSALAQLSRYRVALTAAYGEKLRLHTHAVVGIGFERVVWE</sequence>
<reference evidence="2" key="1">
    <citation type="submission" date="2019-02" db="EMBL/GenBank/DDBJ databases">
        <authorList>
            <person name="Gruber-Vodicka R. H."/>
            <person name="Seah K. B. B."/>
        </authorList>
    </citation>
    <scope>NUCLEOTIDE SEQUENCE</scope>
    <source>
        <strain evidence="2">BECK_DK161</strain>
    </source>
</reference>
<accession>A0A450T8C0</accession>
<feature type="domain" description="AAA-ATPase-like" evidence="1">
    <location>
        <begin position="4"/>
        <end position="224"/>
    </location>
</feature>
<organism evidence="2">
    <name type="scientific">Candidatus Kentrum sp. DK</name>
    <dbReference type="NCBI Taxonomy" id="2126562"/>
    <lineage>
        <taxon>Bacteria</taxon>
        <taxon>Pseudomonadati</taxon>
        <taxon>Pseudomonadota</taxon>
        <taxon>Gammaproteobacteria</taxon>
        <taxon>Candidatus Kentrum</taxon>
    </lineage>
</organism>
<dbReference type="PANTHER" id="PTHR34825:SF2">
    <property type="entry name" value="AAA-ATPASE-LIKE DOMAIN-CONTAINING PROTEIN"/>
    <property type="match status" value="1"/>
</dbReference>
<evidence type="ECO:0000313" key="2">
    <source>
        <dbReference type="EMBL" id="VFJ62852.1"/>
    </source>
</evidence>
<dbReference type="Pfam" id="PF09820">
    <property type="entry name" value="AAA-ATPase_like"/>
    <property type="match status" value="1"/>
</dbReference>
<name>A0A450T8C0_9GAMM</name>
<dbReference type="AlphaFoldDB" id="A0A450T8C0"/>
<dbReference type="PANTHER" id="PTHR34825">
    <property type="entry name" value="CONSERVED PROTEIN, WITH A WEAK D-GALACTARATE DEHYDRATASE/ALTRONATE HYDROLASE DOMAIN"/>
    <property type="match status" value="1"/>
</dbReference>
<dbReference type="InterPro" id="IPR018631">
    <property type="entry name" value="AAA-ATPase-like_dom"/>
</dbReference>
<evidence type="ECO:0000259" key="1">
    <source>
        <dbReference type="Pfam" id="PF09820"/>
    </source>
</evidence>
<proteinExistence type="predicted"/>
<protein>
    <submittedName>
        <fullName evidence="2">PD-(D/E)XK nuclease superfamily protein</fullName>
    </submittedName>
</protein>
<dbReference type="InterPro" id="IPR012547">
    <property type="entry name" value="PDDEXK_9"/>
</dbReference>
<dbReference type="EMBL" id="CAADEY010000101">
    <property type="protein sequence ID" value="VFJ62852.1"/>
    <property type="molecule type" value="Genomic_DNA"/>
</dbReference>
<gene>
    <name evidence="2" type="ORF">BECKDK2373C_GA0170839_11014</name>
</gene>